<dbReference type="KEGG" id="alq:C7Y71_007985"/>
<organism evidence="1 2">
    <name type="scientific">Pseudoprevotella muciniphila</name>
    <dbReference type="NCBI Taxonomy" id="2133944"/>
    <lineage>
        <taxon>Bacteria</taxon>
        <taxon>Pseudomonadati</taxon>
        <taxon>Bacteroidota</taxon>
        <taxon>Bacteroidia</taxon>
        <taxon>Bacteroidales</taxon>
        <taxon>Prevotellaceae</taxon>
        <taxon>Pseudoprevotella</taxon>
    </lineage>
</organism>
<dbReference type="CDD" id="cd02603">
    <property type="entry name" value="HAD_sEH-N_like"/>
    <property type="match status" value="1"/>
</dbReference>
<reference evidence="1 2" key="1">
    <citation type="submission" date="2018-11" db="EMBL/GenBank/DDBJ databases">
        <authorList>
            <person name="Na S.W."/>
            <person name="Baik M."/>
        </authorList>
    </citation>
    <scope>NUCLEOTIDE SEQUENCE [LARGE SCALE GENOMIC DNA]</scope>
    <source>
        <strain evidence="1 2">E39</strain>
    </source>
</reference>
<name>A0A5P8E7I9_9BACT</name>
<gene>
    <name evidence="1" type="ORF">C7Y71_007985</name>
</gene>
<keyword evidence="2" id="KW-1185">Reference proteome</keyword>
<dbReference type="InterPro" id="IPR023198">
    <property type="entry name" value="PGP-like_dom2"/>
</dbReference>
<dbReference type="Proteomes" id="UP000249375">
    <property type="component" value="Chromosome"/>
</dbReference>
<dbReference type="NCBIfam" id="TIGR01509">
    <property type="entry name" value="HAD-SF-IA-v3"/>
    <property type="match status" value="1"/>
</dbReference>
<dbReference type="OrthoDB" id="9797415at2"/>
<dbReference type="AlphaFoldDB" id="A0A5P8E7I9"/>
<evidence type="ECO:0000313" key="2">
    <source>
        <dbReference type="Proteomes" id="UP000249375"/>
    </source>
</evidence>
<proteinExistence type="predicted"/>
<dbReference type="SFLD" id="SFLDS00003">
    <property type="entry name" value="Haloacid_Dehalogenase"/>
    <property type="match status" value="1"/>
</dbReference>
<sequence length="211" mass="24595">MNMRDKTMLFDFGGVLVDLDLERCISAFEALGFQLRPYIGMYAQSGILSKIERGEATIAEFCEEVRHLSGLNLTDADIVSAWEKFLVDVPQERLEMLLKIKQHYHVSVLSNTNEVHWNMARNRFFLYKDLCVNDFFEHIFLSCEMHCEKPEPEIFQRVIQTIGCPAEDIIFFDDSDQNCEAARKCGMQARLAPKNSEWFKYFDSEGYFLDN</sequence>
<accession>A0A5P8E7I9</accession>
<dbReference type="Gene3D" id="1.10.150.240">
    <property type="entry name" value="Putative phosphatase, domain 2"/>
    <property type="match status" value="1"/>
</dbReference>
<dbReference type="SFLD" id="SFLDG01129">
    <property type="entry name" value="C1.5:_HAD__Beta-PGM__Phosphata"/>
    <property type="match status" value="1"/>
</dbReference>
<dbReference type="EMBL" id="CP033459">
    <property type="protein sequence ID" value="QFQ12961.1"/>
    <property type="molecule type" value="Genomic_DNA"/>
</dbReference>
<evidence type="ECO:0000313" key="1">
    <source>
        <dbReference type="EMBL" id="QFQ12961.1"/>
    </source>
</evidence>
<dbReference type="InterPro" id="IPR036412">
    <property type="entry name" value="HAD-like_sf"/>
</dbReference>
<dbReference type="PRINTS" id="PR00413">
    <property type="entry name" value="HADHALOGNASE"/>
</dbReference>
<dbReference type="InterPro" id="IPR023214">
    <property type="entry name" value="HAD_sf"/>
</dbReference>
<dbReference type="PANTHER" id="PTHR43611">
    <property type="entry name" value="ALPHA-D-GLUCOSE 1-PHOSPHATE PHOSPHATASE"/>
    <property type="match status" value="1"/>
</dbReference>
<dbReference type="Gene3D" id="3.40.50.1000">
    <property type="entry name" value="HAD superfamily/HAD-like"/>
    <property type="match status" value="1"/>
</dbReference>
<dbReference type="Pfam" id="PF00702">
    <property type="entry name" value="Hydrolase"/>
    <property type="match status" value="1"/>
</dbReference>
<dbReference type="InterPro" id="IPR006439">
    <property type="entry name" value="HAD-SF_hydro_IA"/>
</dbReference>
<dbReference type="SUPFAM" id="SSF56784">
    <property type="entry name" value="HAD-like"/>
    <property type="match status" value="1"/>
</dbReference>
<dbReference type="PANTHER" id="PTHR43611:SF3">
    <property type="entry name" value="FLAVIN MONONUCLEOTIDE HYDROLASE 1, CHLOROPLATIC"/>
    <property type="match status" value="1"/>
</dbReference>
<protein>
    <submittedName>
        <fullName evidence="1">HAD family phosphatase</fullName>
    </submittedName>
</protein>